<dbReference type="Proteomes" id="UP000824247">
    <property type="component" value="Unassembled WGS sequence"/>
</dbReference>
<dbReference type="InterPro" id="IPR005749">
    <property type="entry name" value="Ribosomal_uL15_bac-type"/>
</dbReference>
<organism evidence="8 9">
    <name type="scientific">Candidatus Ureaplasma intestinipullorum</name>
    <dbReference type="NCBI Taxonomy" id="2838770"/>
    <lineage>
        <taxon>Bacteria</taxon>
        <taxon>Bacillati</taxon>
        <taxon>Mycoplasmatota</taxon>
        <taxon>Mycoplasmoidales</taxon>
        <taxon>Mycoplasmoidaceae</taxon>
        <taxon>Ureaplasma</taxon>
    </lineage>
</organism>
<evidence type="ECO:0000256" key="5">
    <source>
        <dbReference type="HAMAP-Rule" id="MF_01341"/>
    </source>
</evidence>
<dbReference type="NCBIfam" id="TIGR01071">
    <property type="entry name" value="rplO_bact"/>
    <property type="match status" value="1"/>
</dbReference>
<reference evidence="8" key="2">
    <citation type="submission" date="2021-04" db="EMBL/GenBank/DDBJ databases">
        <authorList>
            <person name="Gilroy R."/>
        </authorList>
    </citation>
    <scope>NUCLEOTIDE SEQUENCE</scope>
    <source>
        <strain evidence="8">A5-1222</strain>
    </source>
</reference>
<dbReference type="GO" id="GO:0003735">
    <property type="term" value="F:structural constituent of ribosome"/>
    <property type="evidence" value="ECO:0007669"/>
    <property type="project" value="InterPro"/>
</dbReference>
<accession>A0A9E2KWS4</accession>
<protein>
    <recommendedName>
        <fullName evidence="5">Large ribosomal subunit protein uL15</fullName>
    </recommendedName>
</protein>
<dbReference type="PANTHER" id="PTHR12934:SF11">
    <property type="entry name" value="LARGE RIBOSOMAL SUBUNIT PROTEIN UL15M"/>
    <property type="match status" value="1"/>
</dbReference>
<dbReference type="HAMAP" id="MF_01341">
    <property type="entry name" value="Ribosomal_uL15"/>
    <property type="match status" value="1"/>
</dbReference>
<evidence type="ECO:0000256" key="4">
    <source>
        <dbReference type="ARBA" id="ARBA00023274"/>
    </source>
</evidence>
<dbReference type="GO" id="GO:0006412">
    <property type="term" value="P:translation"/>
    <property type="evidence" value="ECO:0007669"/>
    <property type="project" value="UniProtKB-UniRule"/>
</dbReference>
<evidence type="ECO:0000313" key="9">
    <source>
        <dbReference type="Proteomes" id="UP000824247"/>
    </source>
</evidence>
<dbReference type="Gene3D" id="3.100.10.10">
    <property type="match status" value="1"/>
</dbReference>
<evidence type="ECO:0000256" key="1">
    <source>
        <dbReference type="ARBA" id="ARBA00007320"/>
    </source>
</evidence>
<comment type="function">
    <text evidence="5">Binds to the 23S rRNA.</text>
</comment>
<evidence type="ECO:0000259" key="7">
    <source>
        <dbReference type="Pfam" id="PF00828"/>
    </source>
</evidence>
<feature type="region of interest" description="Disordered" evidence="6">
    <location>
        <begin position="1"/>
        <end position="58"/>
    </location>
</feature>
<keyword evidence="3 5" id="KW-0689">Ribosomal protein</keyword>
<evidence type="ECO:0000256" key="6">
    <source>
        <dbReference type="SAM" id="MobiDB-lite"/>
    </source>
</evidence>
<reference evidence="8" key="1">
    <citation type="journal article" date="2021" name="PeerJ">
        <title>Extensive microbial diversity within the chicken gut microbiome revealed by metagenomics and culture.</title>
        <authorList>
            <person name="Gilroy R."/>
            <person name="Ravi A."/>
            <person name="Getino M."/>
            <person name="Pursley I."/>
            <person name="Horton D.L."/>
            <person name="Alikhan N.F."/>
            <person name="Baker D."/>
            <person name="Gharbi K."/>
            <person name="Hall N."/>
            <person name="Watson M."/>
            <person name="Adriaenssens E.M."/>
            <person name="Foster-Nyarko E."/>
            <person name="Jarju S."/>
            <person name="Secka A."/>
            <person name="Antonio M."/>
            <person name="Oren A."/>
            <person name="Chaudhuri R.R."/>
            <person name="La Ragione R."/>
            <person name="Hildebrand F."/>
            <person name="Pallen M.J."/>
        </authorList>
    </citation>
    <scope>NUCLEOTIDE SEQUENCE</scope>
    <source>
        <strain evidence="8">A5-1222</strain>
    </source>
</reference>
<comment type="subunit">
    <text evidence="5">Part of the 50S ribosomal subunit.</text>
</comment>
<dbReference type="EMBL" id="JAHLFM010000028">
    <property type="protein sequence ID" value="MBU3830910.1"/>
    <property type="molecule type" value="Genomic_DNA"/>
</dbReference>
<evidence type="ECO:0000256" key="2">
    <source>
        <dbReference type="ARBA" id="ARBA00022884"/>
    </source>
</evidence>
<keyword evidence="4 5" id="KW-0687">Ribonucleoprotein</keyword>
<evidence type="ECO:0000256" key="3">
    <source>
        <dbReference type="ARBA" id="ARBA00022980"/>
    </source>
</evidence>
<dbReference type="InterPro" id="IPR021131">
    <property type="entry name" value="Ribosomal_uL15/eL18"/>
</dbReference>
<gene>
    <name evidence="5 8" type="primary">rplO</name>
    <name evidence="8" type="ORF">H9897_02035</name>
</gene>
<evidence type="ECO:0000313" key="8">
    <source>
        <dbReference type="EMBL" id="MBU3830910.1"/>
    </source>
</evidence>
<keyword evidence="2 5" id="KW-0694">RNA-binding</keyword>
<sequence>MELNSLEYNIGSRGQKQKRVGRGHGSGMGKTSTRGSNGQKSRKSGHTRLGFEGGQTPLYRRSPKVGFNNVNFANEYNVINLKMFNDKGIESGIIDFAKLEELKMIKNSKLPVKIIGNAKINSKLTIKADKFTNGAIKAIEESKAKYEIIKK</sequence>
<dbReference type="AlphaFoldDB" id="A0A9E2KWS4"/>
<name>A0A9E2KWS4_9BACT</name>
<dbReference type="InterPro" id="IPR030878">
    <property type="entry name" value="Ribosomal_uL15"/>
</dbReference>
<feature type="compositionally biased region" description="Polar residues" evidence="6">
    <location>
        <begin position="29"/>
        <end position="39"/>
    </location>
</feature>
<comment type="similarity">
    <text evidence="1 5">Belongs to the universal ribosomal protein uL15 family.</text>
</comment>
<feature type="domain" description="Large ribosomal subunit protein uL15/eL18" evidence="7">
    <location>
        <begin position="79"/>
        <end position="141"/>
    </location>
</feature>
<dbReference type="Pfam" id="PF00828">
    <property type="entry name" value="Ribosomal_L27A"/>
    <property type="match status" value="1"/>
</dbReference>
<dbReference type="GO" id="GO:0019843">
    <property type="term" value="F:rRNA binding"/>
    <property type="evidence" value="ECO:0007669"/>
    <property type="project" value="UniProtKB-UniRule"/>
</dbReference>
<dbReference type="PANTHER" id="PTHR12934">
    <property type="entry name" value="50S RIBOSOMAL PROTEIN L15"/>
    <property type="match status" value="1"/>
</dbReference>
<dbReference type="SUPFAM" id="SSF52080">
    <property type="entry name" value="Ribosomal proteins L15p and L18e"/>
    <property type="match status" value="1"/>
</dbReference>
<dbReference type="InterPro" id="IPR036227">
    <property type="entry name" value="Ribosomal_uL15/eL18_sf"/>
</dbReference>
<dbReference type="GO" id="GO:0022625">
    <property type="term" value="C:cytosolic large ribosomal subunit"/>
    <property type="evidence" value="ECO:0007669"/>
    <property type="project" value="TreeGrafter"/>
</dbReference>
<keyword evidence="5" id="KW-0699">rRNA-binding</keyword>
<proteinExistence type="inferred from homology"/>
<comment type="caution">
    <text evidence="8">The sequence shown here is derived from an EMBL/GenBank/DDBJ whole genome shotgun (WGS) entry which is preliminary data.</text>
</comment>